<feature type="region of interest" description="Disordered" evidence="1">
    <location>
        <begin position="61"/>
        <end position="104"/>
    </location>
</feature>
<gene>
    <name evidence="2" type="ORF">Ctob_014551</name>
</gene>
<evidence type="ECO:0000256" key="1">
    <source>
        <dbReference type="SAM" id="MobiDB-lite"/>
    </source>
</evidence>
<name>A0A0M0JN55_9EUKA</name>
<protein>
    <submittedName>
        <fullName evidence="2">Uncharacterized protein</fullName>
    </submittedName>
</protein>
<organism evidence="2 3">
    <name type="scientific">Chrysochromulina tobinii</name>
    <dbReference type="NCBI Taxonomy" id="1460289"/>
    <lineage>
        <taxon>Eukaryota</taxon>
        <taxon>Haptista</taxon>
        <taxon>Haptophyta</taxon>
        <taxon>Prymnesiophyceae</taxon>
        <taxon>Prymnesiales</taxon>
        <taxon>Chrysochromulinaceae</taxon>
        <taxon>Chrysochromulina</taxon>
    </lineage>
</organism>
<keyword evidence="3" id="KW-1185">Reference proteome</keyword>
<feature type="region of interest" description="Disordered" evidence="1">
    <location>
        <begin position="437"/>
        <end position="472"/>
    </location>
</feature>
<accession>A0A0M0JN55</accession>
<dbReference type="EMBL" id="JWZX01002636">
    <property type="protein sequence ID" value="KOO27996.1"/>
    <property type="molecule type" value="Genomic_DNA"/>
</dbReference>
<evidence type="ECO:0000313" key="2">
    <source>
        <dbReference type="EMBL" id="KOO27996.1"/>
    </source>
</evidence>
<evidence type="ECO:0000313" key="3">
    <source>
        <dbReference type="Proteomes" id="UP000037460"/>
    </source>
</evidence>
<feature type="region of interest" description="Disordered" evidence="1">
    <location>
        <begin position="395"/>
        <end position="414"/>
    </location>
</feature>
<feature type="compositionally biased region" description="Basic and acidic residues" evidence="1">
    <location>
        <begin position="404"/>
        <end position="414"/>
    </location>
</feature>
<dbReference type="Proteomes" id="UP000037460">
    <property type="component" value="Unassembled WGS sequence"/>
</dbReference>
<reference evidence="3" key="1">
    <citation type="journal article" date="2015" name="PLoS Genet.">
        <title>Genome Sequence and Transcriptome Analyses of Chrysochromulina tobin: Metabolic Tools for Enhanced Algal Fitness in the Prominent Order Prymnesiales (Haptophyceae).</title>
        <authorList>
            <person name="Hovde B.T."/>
            <person name="Deodato C.R."/>
            <person name="Hunsperger H.M."/>
            <person name="Ryken S.A."/>
            <person name="Yost W."/>
            <person name="Jha R.K."/>
            <person name="Patterson J."/>
            <person name="Monnat R.J. Jr."/>
            <person name="Barlow S.B."/>
            <person name="Starkenburg S.R."/>
            <person name="Cattolico R.A."/>
        </authorList>
    </citation>
    <scope>NUCLEOTIDE SEQUENCE</scope>
    <source>
        <strain evidence="3">CCMP291</strain>
    </source>
</reference>
<proteinExistence type="predicted"/>
<comment type="caution">
    <text evidence="2">The sequence shown here is derived from an EMBL/GenBank/DDBJ whole genome shotgun (WGS) entry which is preliminary data.</text>
</comment>
<sequence>MAKAQSELVANARALIKGLKRAHAADRSRKSRDATRSQLLRKQAATAKHNKSVAIEWERLQGGRHSQSKRKTLPSTSASLHAAGEVPAVRPDKDGLKAPRRNVKGVPPQGHLLVGWRVMLGTEEQPVKIDGRSGVFAGCVRSYGPPEAGTDFVHVVDIDLKREDDGTWTPDTGRPYRGNLLSRAHFAQWSFCHEQLELHTSGAPCGHCTVRCVYGSQSCPRCMPADGDELTPGGPLSRVQASDGLRPRRGAAKAIGARDAFEELGAPDEFEHPIGAEVVLEIDGERPVVGTVVRQILNWGHFEYPHGLRLSHNKHRWRLHTSRAMKQAYAARLSSAASPATELSKSAAFWDQMLRSSERAAHCEWWHSYEVEVATEEGTESMTVRSSALRTDIIFDSDSDDDDNDRRFEALSEDERSDDSFVDSDLEILAEVIVPVAKARPPKKPPGGGSLSRLSRKKERTQATKTGRDTSVTQQFHFGTTVADQDSANAAAIELVLDGRRVSASTVMSLSVAERQRIVRYPVMRLRRGSFVLHPQYLGRHIEQRLHGAWAFALHEAETNDVLAQRIEYLEAMTRPGQVVLKGLCADTRRRVLVSLGFPENHEAVTDERDSVEFNPRIVAEIPLSQGTMNIAVLPAIEADEATAANTAADARAGAAPAAGNQRKALLNRHVDEYDLRDGLAILDIAADNLLGGEFEADLLDEREADAVKAAGGRVECLPACFGEPARYGKGFIPPEYTVVADLRSRPHVVTSARPLAAGRVGLRHSLISQGHEPMLSQLRRGDAGEPYVEVRKMQQMVMEGLLPFSDHDMECAGLSDAPDAASKHTNSRWASFATPAEMREAFEKHEVNANLRRLRNARRERDACKWRPLPGTIAPAQVLPGVSELCREAKTLGPALRGMWADISNAYVPSAVPGGELGAQSTTTWLAAAAATSPIAERCTAACMRAFFKTAAWEHLVKTPGLLAGLVAGDSSKFEAELKHMEEQRTAPTGREGPFQCIFKRRYQGCGAGPAVTRALALYDWNAFVSKNTSTPTWVECETMLMDAAGAGVKEFLAGKMLLGLRLANLAPPMRDEAASLGPGAKVSLFTILHLLRTGVYVPSYQLKPKMVGSLGTFDIKRWFTWVSHDLELAMGFYLDARVGGEPELAAVAKFARAHFRNNPSIVVESMLCEAAFAYGRRLTARLGKGSFTEAERARFAALAQADGAPSAADRTRLVRGGALGLTAVTLKTLLEETSAAE</sequence>
<dbReference type="AlphaFoldDB" id="A0A0M0JN55"/>